<keyword evidence="4" id="KW-0547">Nucleotide-binding</keyword>
<organism evidence="10 11">
    <name type="scientific">Chloropicon primus</name>
    <dbReference type="NCBI Taxonomy" id="1764295"/>
    <lineage>
        <taxon>Eukaryota</taxon>
        <taxon>Viridiplantae</taxon>
        <taxon>Chlorophyta</taxon>
        <taxon>Chloropicophyceae</taxon>
        <taxon>Chloropicales</taxon>
        <taxon>Chloropicaceae</taxon>
        <taxon>Chloropicon</taxon>
    </lineage>
</organism>
<dbReference type="PANTHER" id="PTHR45800:SF4">
    <property type="entry name" value="PHOSPHATIDYLINOSITOL 4-KINASE GAMMA 3"/>
    <property type="match status" value="1"/>
</dbReference>
<dbReference type="EMBL" id="CP031038">
    <property type="protein sequence ID" value="QDZ21477.1"/>
    <property type="molecule type" value="Genomic_DNA"/>
</dbReference>
<dbReference type="PROSITE" id="PS50290">
    <property type="entry name" value="PI3_4_KINASE_3"/>
    <property type="match status" value="1"/>
</dbReference>
<feature type="domain" description="Ubiquitin-like" evidence="8">
    <location>
        <begin position="136"/>
        <end position="211"/>
    </location>
</feature>
<proteinExistence type="inferred from homology"/>
<evidence type="ECO:0000313" key="11">
    <source>
        <dbReference type="Proteomes" id="UP000316726"/>
    </source>
</evidence>
<dbReference type="InterPro" id="IPR029071">
    <property type="entry name" value="Ubiquitin-like_domsf"/>
</dbReference>
<keyword evidence="6" id="KW-0067">ATP-binding</keyword>
<accession>A0A5B8MM00</accession>
<evidence type="ECO:0000256" key="5">
    <source>
        <dbReference type="ARBA" id="ARBA00022777"/>
    </source>
</evidence>
<keyword evidence="11" id="KW-1185">Reference proteome</keyword>
<dbReference type="Proteomes" id="UP000316726">
    <property type="component" value="Chromosome 5"/>
</dbReference>
<dbReference type="EC" id="2.7.1.67" evidence="2"/>
<dbReference type="Pfam" id="PF00240">
    <property type="entry name" value="ubiquitin"/>
    <property type="match status" value="3"/>
</dbReference>
<dbReference type="PANTHER" id="PTHR45800">
    <property type="entry name" value="PHOSPHATIDYLINOSITOL 4-KINASE GAMMA"/>
    <property type="match status" value="1"/>
</dbReference>
<dbReference type="InterPro" id="IPR000626">
    <property type="entry name" value="Ubiquitin-like_dom"/>
</dbReference>
<dbReference type="GO" id="GO:0004430">
    <property type="term" value="F:1-phosphatidylinositol 4-kinase activity"/>
    <property type="evidence" value="ECO:0007669"/>
    <property type="project" value="UniProtKB-EC"/>
</dbReference>
<dbReference type="InterPro" id="IPR044571">
    <property type="entry name" value="P4KG1-8"/>
</dbReference>
<evidence type="ECO:0000256" key="7">
    <source>
        <dbReference type="SAM" id="MobiDB-lite"/>
    </source>
</evidence>
<evidence type="ECO:0000256" key="4">
    <source>
        <dbReference type="ARBA" id="ARBA00022741"/>
    </source>
</evidence>
<name>A0A5B8MM00_9CHLO</name>
<protein>
    <recommendedName>
        <fullName evidence="2">1-phosphatidylinositol 4-kinase</fullName>
        <ecNumber evidence="2">2.7.1.67</ecNumber>
    </recommendedName>
</protein>
<dbReference type="AlphaFoldDB" id="A0A5B8MM00"/>
<evidence type="ECO:0000256" key="3">
    <source>
        <dbReference type="ARBA" id="ARBA00022679"/>
    </source>
</evidence>
<reference evidence="10 11" key="1">
    <citation type="submission" date="2018-07" db="EMBL/GenBank/DDBJ databases">
        <title>The complete nuclear genome of the prasinophyte Chloropicon primus (CCMP1205).</title>
        <authorList>
            <person name="Pombert J.-F."/>
            <person name="Otis C."/>
            <person name="Turmel M."/>
            <person name="Lemieux C."/>
        </authorList>
    </citation>
    <scope>NUCLEOTIDE SEQUENCE [LARGE SCALE GENOMIC DNA]</scope>
    <source>
        <strain evidence="10 11">CCMP1205</strain>
    </source>
</reference>
<keyword evidence="5 10" id="KW-0418">Kinase</keyword>
<dbReference type="CDD" id="cd17039">
    <property type="entry name" value="Ubl_ubiquitin_like"/>
    <property type="match status" value="2"/>
</dbReference>
<evidence type="ECO:0000259" key="9">
    <source>
        <dbReference type="PROSITE" id="PS50290"/>
    </source>
</evidence>
<feature type="domain" description="Ubiquitin-like" evidence="8">
    <location>
        <begin position="203"/>
        <end position="279"/>
    </location>
</feature>
<evidence type="ECO:0000256" key="6">
    <source>
        <dbReference type="ARBA" id="ARBA00022840"/>
    </source>
</evidence>
<feature type="region of interest" description="Disordered" evidence="7">
    <location>
        <begin position="351"/>
        <end position="384"/>
    </location>
</feature>
<keyword evidence="3" id="KW-0808">Transferase</keyword>
<evidence type="ECO:0000256" key="2">
    <source>
        <dbReference type="ARBA" id="ARBA00012169"/>
    </source>
</evidence>
<dbReference type="PROSITE" id="PS50053">
    <property type="entry name" value="UBIQUITIN_2"/>
    <property type="match status" value="3"/>
</dbReference>
<dbReference type="GO" id="GO:0005524">
    <property type="term" value="F:ATP binding"/>
    <property type="evidence" value="ECO:0007669"/>
    <property type="project" value="UniProtKB-KW"/>
</dbReference>
<evidence type="ECO:0000313" key="10">
    <source>
        <dbReference type="EMBL" id="QDZ21477.1"/>
    </source>
</evidence>
<dbReference type="STRING" id="1764295.A0A5B8MM00"/>
<dbReference type="SMART" id="SM00213">
    <property type="entry name" value="UBQ"/>
    <property type="match status" value="3"/>
</dbReference>
<dbReference type="Gene3D" id="3.10.20.90">
    <property type="entry name" value="Phosphatidylinositol 3-kinase Catalytic Subunit, Chain A, domain 1"/>
    <property type="match status" value="3"/>
</dbReference>
<dbReference type="Pfam" id="PF00454">
    <property type="entry name" value="PI3_PI4_kinase"/>
    <property type="match status" value="1"/>
</dbReference>
<evidence type="ECO:0000256" key="1">
    <source>
        <dbReference type="ARBA" id="ARBA00008941"/>
    </source>
</evidence>
<comment type="similarity">
    <text evidence="1">Belongs to the PI3/PI4-kinase family. Type II PI4K subfamily.</text>
</comment>
<dbReference type="SUPFAM" id="SSF54236">
    <property type="entry name" value="Ubiquitin-like"/>
    <property type="match status" value="3"/>
</dbReference>
<sequence>MEELVEDLVEDLVEFSGGSTVALRTGGPTGPNSGKTDDEIQVWISYESQDRNSLQTGTTTTVFRMLPTETIADVKLRVQAKKGWFASQQRLSFGDMELEDAKTIELVARAAGVAEEAGEGEESNHVHLTVRLADIMNVKIKTLQGETTLSAQPETTTVREIKEAVSLMNGYLPDHQHVFLEGKMLEDNKALAEVSPLSRSPIVHVLVKRTTKVKILPNSGNEFELSISAAETVESLKRRIEVAEGIPALTHRVVHNGQYLPETASLADYGVDKDSVLVLEPIGKHGRLVPEGSEELENVDRSLQNCVKMLQQAQAGFDVHMAPCLASAGTGGAYFLLGPRGNKVAVFKPEDEEPNAENNPRGRSQPVGIPGSAGREGLRKGTLPGEGASREFAAYILDHDNFARVPPTAMVCLKQTSNKKYASVTDWNGSQGKRGSIQTFVPYESDCEEMGISQFSRQGVHRIAVLDIRLANTDRNGSNVLVRREAEGEWSLTPIDHGYCLPGSLSDICFDWIYWPQASQPFDQEVRDYIANLDEEKDLEKLKMHGINLRPECQLVFRVCNILLRLGLQKGLSAYDIGNIMCRQTLQQSILEKMSHHALKKLTKGRIQGTGKLQLHELDHRSSELYLEEITQQMKTYMKEVFDEDEV</sequence>
<gene>
    <name evidence="10" type="ORF">A3770_05p39950</name>
</gene>
<dbReference type="InterPro" id="IPR000403">
    <property type="entry name" value="PI3/4_kinase_cat_dom"/>
</dbReference>
<dbReference type="OrthoDB" id="5839at2759"/>
<feature type="domain" description="PI3K/PI4K catalytic" evidence="9">
    <location>
        <begin position="320"/>
        <end position="611"/>
    </location>
</feature>
<evidence type="ECO:0000259" key="8">
    <source>
        <dbReference type="PROSITE" id="PS50053"/>
    </source>
</evidence>
<feature type="domain" description="Ubiquitin-like" evidence="8">
    <location>
        <begin position="40"/>
        <end position="105"/>
    </location>
</feature>